<sequence>MELLELIKDELLDINFDFLYEECETVVLALLLEVDNNEAVAELSLFEIVPTFEAVVEPTSETLPSQASVEPTSSGAVLEPTARALSTPAADTTVFENLQNL</sequence>
<name>A0ABD1UUR5_9LAMI</name>
<evidence type="ECO:0000313" key="2">
    <source>
        <dbReference type="Proteomes" id="UP001604277"/>
    </source>
</evidence>
<accession>A0ABD1UUR5</accession>
<proteinExistence type="predicted"/>
<protein>
    <submittedName>
        <fullName evidence="1">Uncharacterized protein</fullName>
    </submittedName>
</protein>
<keyword evidence="2" id="KW-1185">Reference proteome</keyword>
<dbReference type="AlphaFoldDB" id="A0ABD1UUR5"/>
<dbReference type="EMBL" id="JBFOLJ010000006">
    <property type="protein sequence ID" value="KAL2528666.1"/>
    <property type="molecule type" value="Genomic_DNA"/>
</dbReference>
<gene>
    <name evidence="1" type="ORF">Fot_21267</name>
</gene>
<reference evidence="2" key="1">
    <citation type="submission" date="2024-07" db="EMBL/GenBank/DDBJ databases">
        <title>Two chromosome-level genome assemblies of Korean endemic species Abeliophyllum distichum and Forsythia ovata (Oleaceae).</title>
        <authorList>
            <person name="Jang H."/>
        </authorList>
    </citation>
    <scope>NUCLEOTIDE SEQUENCE [LARGE SCALE GENOMIC DNA]</scope>
</reference>
<evidence type="ECO:0000313" key="1">
    <source>
        <dbReference type="EMBL" id="KAL2528666.1"/>
    </source>
</evidence>
<organism evidence="1 2">
    <name type="scientific">Forsythia ovata</name>
    <dbReference type="NCBI Taxonomy" id="205694"/>
    <lineage>
        <taxon>Eukaryota</taxon>
        <taxon>Viridiplantae</taxon>
        <taxon>Streptophyta</taxon>
        <taxon>Embryophyta</taxon>
        <taxon>Tracheophyta</taxon>
        <taxon>Spermatophyta</taxon>
        <taxon>Magnoliopsida</taxon>
        <taxon>eudicotyledons</taxon>
        <taxon>Gunneridae</taxon>
        <taxon>Pentapetalae</taxon>
        <taxon>asterids</taxon>
        <taxon>lamiids</taxon>
        <taxon>Lamiales</taxon>
        <taxon>Oleaceae</taxon>
        <taxon>Forsythieae</taxon>
        <taxon>Forsythia</taxon>
    </lineage>
</organism>
<comment type="caution">
    <text evidence="1">The sequence shown here is derived from an EMBL/GenBank/DDBJ whole genome shotgun (WGS) entry which is preliminary data.</text>
</comment>
<dbReference type="Proteomes" id="UP001604277">
    <property type="component" value="Unassembled WGS sequence"/>
</dbReference>